<protein>
    <recommendedName>
        <fullName evidence="4">Lipoprotein</fullName>
    </recommendedName>
</protein>
<sequence>MNNSKPKQPVTSGAVIFTIAFFFIIFLVFKCSCSQTEEQVSKNKEQNSKITALTAAQEEVKSRLKSPSSANFPWGIDCVTKISDNTYVINSYVDSQNSFGAMLRTNFTCQITLNDNDTYTCNSVELLE</sequence>
<gene>
    <name evidence="2" type="ORF">GENT11_04240</name>
</gene>
<keyword evidence="3" id="KW-1185">Reference proteome</keyword>
<evidence type="ECO:0000313" key="3">
    <source>
        <dbReference type="Proteomes" id="UP001319865"/>
    </source>
</evidence>
<evidence type="ECO:0008006" key="4">
    <source>
        <dbReference type="Google" id="ProtNLM"/>
    </source>
</evidence>
<dbReference type="Proteomes" id="UP001319865">
    <property type="component" value="Chromosome"/>
</dbReference>
<keyword evidence="1" id="KW-1133">Transmembrane helix</keyword>
<keyword evidence="1" id="KW-0472">Membrane</keyword>
<proteinExistence type="predicted"/>
<dbReference type="RefSeq" id="WP_229330741.1">
    <property type="nucleotide sequence ID" value="NZ_AP025183.1"/>
</dbReference>
<keyword evidence="1" id="KW-0812">Transmembrane</keyword>
<name>A0ABM7UXK2_9FLAO</name>
<dbReference type="EMBL" id="AP025183">
    <property type="protein sequence ID" value="BDB52112.1"/>
    <property type="molecule type" value="Genomic_DNA"/>
</dbReference>
<evidence type="ECO:0000313" key="2">
    <source>
        <dbReference type="EMBL" id="BDB52112.1"/>
    </source>
</evidence>
<evidence type="ECO:0000256" key="1">
    <source>
        <dbReference type="SAM" id="Phobius"/>
    </source>
</evidence>
<reference evidence="2 3" key="2">
    <citation type="journal article" date="2022" name="Microorganisms">
        <title>Complete Genome Sequences of Two Flavobacterium ammonificans Strains and a Flavobacterium ammoniigenes Strain of Ammonifying Bacterioplankton Isolated from Surface River Water.</title>
        <authorList>
            <person name="Suda W."/>
            <person name="Ogata Y."/>
            <person name="Shindo C."/>
            <person name="Watanabe K."/>
        </authorList>
    </citation>
    <scope>NUCLEOTIDE SEQUENCE [LARGE SCALE GENOMIC DNA]</scope>
    <source>
        <strain evidence="2 3">GENT11</strain>
    </source>
</reference>
<organism evidence="2 3">
    <name type="scientific">Flavobacterium ammonificans</name>
    <dbReference type="NCBI Taxonomy" id="1751056"/>
    <lineage>
        <taxon>Bacteria</taxon>
        <taxon>Pseudomonadati</taxon>
        <taxon>Bacteroidota</taxon>
        <taxon>Flavobacteriia</taxon>
        <taxon>Flavobacteriales</taxon>
        <taxon>Flavobacteriaceae</taxon>
        <taxon>Flavobacterium</taxon>
    </lineage>
</organism>
<reference evidence="2 3" key="1">
    <citation type="journal article" date="2022" name="Int. J. Syst. Evol. Microbiol.">
        <title>Flavobacterium ammonificans sp. nov. and Flavobacterium ammoniigenes sp. nov., ammonifying bacteria isolated from surface river water.</title>
        <authorList>
            <person name="Watanabe K."/>
            <person name="Kitamura T."/>
            <person name="Ogata Y."/>
            <person name="Shindo C."/>
            <person name="Suda W."/>
        </authorList>
    </citation>
    <scope>NUCLEOTIDE SEQUENCE [LARGE SCALE GENOMIC DNA]</scope>
    <source>
        <strain evidence="2 3">GENT11</strain>
    </source>
</reference>
<accession>A0ABM7UXK2</accession>
<feature type="transmembrane region" description="Helical" evidence="1">
    <location>
        <begin position="12"/>
        <end position="29"/>
    </location>
</feature>